<accession>A0ABV0PA46</accession>
<protein>
    <recommendedName>
        <fullName evidence="4">Suppressor APC domain containing 2</fullName>
    </recommendedName>
</protein>
<dbReference type="Proteomes" id="UP001476798">
    <property type="component" value="Unassembled WGS sequence"/>
</dbReference>
<name>A0ABV0PA46_9TELE</name>
<organism evidence="2 3">
    <name type="scientific">Goodea atripinnis</name>
    <dbReference type="NCBI Taxonomy" id="208336"/>
    <lineage>
        <taxon>Eukaryota</taxon>
        <taxon>Metazoa</taxon>
        <taxon>Chordata</taxon>
        <taxon>Craniata</taxon>
        <taxon>Vertebrata</taxon>
        <taxon>Euteleostomi</taxon>
        <taxon>Actinopterygii</taxon>
        <taxon>Neopterygii</taxon>
        <taxon>Teleostei</taxon>
        <taxon>Neoteleostei</taxon>
        <taxon>Acanthomorphata</taxon>
        <taxon>Ovalentaria</taxon>
        <taxon>Atherinomorphae</taxon>
        <taxon>Cyprinodontiformes</taxon>
        <taxon>Goodeidae</taxon>
        <taxon>Goodea</taxon>
    </lineage>
</organism>
<dbReference type="Gene3D" id="1.10.287.450">
    <property type="entry name" value="Helix hairpin bin"/>
    <property type="match status" value="1"/>
</dbReference>
<dbReference type="PANTHER" id="PTHR14907">
    <property type="entry name" value="FI14130P"/>
    <property type="match status" value="1"/>
</dbReference>
<keyword evidence="3" id="KW-1185">Reference proteome</keyword>
<evidence type="ECO:0000313" key="2">
    <source>
        <dbReference type="EMBL" id="MEQ2180347.1"/>
    </source>
</evidence>
<evidence type="ECO:0000313" key="3">
    <source>
        <dbReference type="Proteomes" id="UP001476798"/>
    </source>
</evidence>
<dbReference type="Pfam" id="PF11414">
    <property type="entry name" value="Suppressor_APC"/>
    <property type="match status" value="1"/>
</dbReference>
<comment type="caution">
    <text evidence="2">The sequence shown here is derived from an EMBL/GenBank/DDBJ whole genome shotgun (WGS) entry which is preliminary data.</text>
</comment>
<evidence type="ECO:0000256" key="1">
    <source>
        <dbReference type="SAM" id="MobiDB-lite"/>
    </source>
</evidence>
<gene>
    <name evidence="2" type="ORF">GOODEAATRI_000391</name>
</gene>
<proteinExistence type="predicted"/>
<feature type="compositionally biased region" description="Polar residues" evidence="1">
    <location>
        <begin position="94"/>
        <end position="104"/>
    </location>
</feature>
<evidence type="ECO:0008006" key="4">
    <source>
        <dbReference type="Google" id="ProtNLM"/>
    </source>
</evidence>
<sequence>MYNSNFNCKYEVQATSNFPVIPSHCPTAPHCFILHLTQLKQMKELEQEKDSLLSGLEVVERAREWYQGQIHNVTERQRQVGQSSHCAPSFPSGGAQTAAVSTNSQPPAPAPPQAIQRLKDQNRLLTQVQHSLLQLLSNKSSPKVLPSLIVSSICPFRRYSAQNILNHNVRPIY</sequence>
<feature type="region of interest" description="Disordered" evidence="1">
    <location>
        <begin position="80"/>
        <end position="113"/>
    </location>
</feature>
<dbReference type="EMBL" id="JAHRIO010069977">
    <property type="protein sequence ID" value="MEQ2180347.1"/>
    <property type="molecule type" value="Genomic_DNA"/>
</dbReference>
<dbReference type="InterPro" id="IPR026828">
    <property type="entry name" value="SAPC2_1/2"/>
</dbReference>
<reference evidence="2 3" key="1">
    <citation type="submission" date="2021-06" db="EMBL/GenBank/DDBJ databases">
        <authorList>
            <person name="Palmer J.M."/>
        </authorList>
    </citation>
    <scope>NUCLEOTIDE SEQUENCE [LARGE SCALE GENOMIC DNA]</scope>
    <source>
        <strain evidence="2 3">GA_2019</strain>
        <tissue evidence="2">Muscle</tissue>
    </source>
</reference>
<dbReference type="PANTHER" id="PTHR14907:SF2">
    <property type="entry name" value="SUPPRESSOR APC DOMAIN-CONTAINING PROTEIN 2"/>
    <property type="match status" value="1"/>
</dbReference>